<dbReference type="GO" id="GO:0008483">
    <property type="term" value="F:transaminase activity"/>
    <property type="evidence" value="ECO:0007669"/>
    <property type="project" value="UniProtKB-KW"/>
</dbReference>
<keyword evidence="4 5" id="KW-0663">Pyridoxal phosphate</keyword>
<dbReference type="PANTHER" id="PTHR11986:SF79">
    <property type="entry name" value="ACETYLORNITHINE AMINOTRANSFERASE, MITOCHONDRIAL"/>
    <property type="match status" value="1"/>
</dbReference>
<dbReference type="PANTHER" id="PTHR11986">
    <property type="entry name" value="AMINOTRANSFERASE CLASS III"/>
    <property type="match status" value="1"/>
</dbReference>
<evidence type="ECO:0000256" key="3">
    <source>
        <dbReference type="ARBA" id="ARBA00022679"/>
    </source>
</evidence>
<dbReference type="RefSeq" id="WP_089906629.1">
    <property type="nucleotide sequence ID" value="NZ_FOBB01000001.1"/>
</dbReference>
<dbReference type="SUPFAM" id="SSF53383">
    <property type="entry name" value="PLP-dependent transferases"/>
    <property type="match status" value="1"/>
</dbReference>
<gene>
    <name evidence="6" type="ORF">SAMN04488505_101572</name>
</gene>
<dbReference type="Pfam" id="PF00202">
    <property type="entry name" value="Aminotran_3"/>
    <property type="match status" value="1"/>
</dbReference>
<accession>A0A1H7IJI0</accession>
<dbReference type="GO" id="GO:0042802">
    <property type="term" value="F:identical protein binding"/>
    <property type="evidence" value="ECO:0007669"/>
    <property type="project" value="TreeGrafter"/>
</dbReference>
<protein>
    <submittedName>
        <fullName evidence="6">Acetylornithine/succinyldiaminopimelate/putrescine aminotransferase</fullName>
    </submittedName>
</protein>
<dbReference type="AlphaFoldDB" id="A0A1H7IJI0"/>
<dbReference type="InterPro" id="IPR015421">
    <property type="entry name" value="PyrdxlP-dep_Trfase_major"/>
</dbReference>
<dbReference type="Proteomes" id="UP000198984">
    <property type="component" value="Unassembled WGS sequence"/>
</dbReference>
<evidence type="ECO:0000256" key="2">
    <source>
        <dbReference type="ARBA" id="ARBA00022576"/>
    </source>
</evidence>
<dbReference type="InterPro" id="IPR050103">
    <property type="entry name" value="Class-III_PLP-dep_AT"/>
</dbReference>
<dbReference type="InterPro" id="IPR049704">
    <property type="entry name" value="Aminotrans_3_PPA_site"/>
</dbReference>
<dbReference type="STRING" id="573321.SAMN04488505_101572"/>
<dbReference type="GO" id="GO:0030170">
    <property type="term" value="F:pyridoxal phosphate binding"/>
    <property type="evidence" value="ECO:0007669"/>
    <property type="project" value="InterPro"/>
</dbReference>
<dbReference type="EMBL" id="FOBB01000001">
    <property type="protein sequence ID" value="SEK62703.1"/>
    <property type="molecule type" value="Genomic_DNA"/>
</dbReference>
<dbReference type="CDD" id="cd00610">
    <property type="entry name" value="OAT_like"/>
    <property type="match status" value="1"/>
</dbReference>
<evidence type="ECO:0000256" key="5">
    <source>
        <dbReference type="RuleBase" id="RU003560"/>
    </source>
</evidence>
<dbReference type="Gene3D" id="3.90.1150.10">
    <property type="entry name" value="Aspartate Aminotransferase, domain 1"/>
    <property type="match status" value="1"/>
</dbReference>
<organism evidence="6 7">
    <name type="scientific">Chitinophaga rupis</name>
    <dbReference type="NCBI Taxonomy" id="573321"/>
    <lineage>
        <taxon>Bacteria</taxon>
        <taxon>Pseudomonadati</taxon>
        <taxon>Bacteroidota</taxon>
        <taxon>Chitinophagia</taxon>
        <taxon>Chitinophagales</taxon>
        <taxon>Chitinophagaceae</taxon>
        <taxon>Chitinophaga</taxon>
    </lineage>
</organism>
<proteinExistence type="inferred from homology"/>
<evidence type="ECO:0000256" key="1">
    <source>
        <dbReference type="ARBA" id="ARBA00001933"/>
    </source>
</evidence>
<evidence type="ECO:0000256" key="4">
    <source>
        <dbReference type="ARBA" id="ARBA00022898"/>
    </source>
</evidence>
<keyword evidence="3 6" id="KW-0808">Transferase</keyword>
<evidence type="ECO:0000313" key="7">
    <source>
        <dbReference type="Proteomes" id="UP000198984"/>
    </source>
</evidence>
<dbReference type="PROSITE" id="PS00600">
    <property type="entry name" value="AA_TRANSFER_CLASS_3"/>
    <property type="match status" value="1"/>
</dbReference>
<evidence type="ECO:0000313" key="6">
    <source>
        <dbReference type="EMBL" id="SEK62703.1"/>
    </source>
</evidence>
<keyword evidence="2 6" id="KW-0032">Aminotransferase</keyword>
<dbReference type="FunFam" id="3.40.640.10:FF:000004">
    <property type="entry name" value="Acetylornithine aminotransferase"/>
    <property type="match status" value="1"/>
</dbReference>
<name>A0A1H7IJI0_9BACT</name>
<dbReference type="PIRSF" id="PIRSF000521">
    <property type="entry name" value="Transaminase_4ab_Lys_Orn"/>
    <property type="match status" value="1"/>
</dbReference>
<comment type="similarity">
    <text evidence="5">Belongs to the class-III pyridoxal-phosphate-dependent aminotransferase family.</text>
</comment>
<dbReference type="Gene3D" id="3.40.640.10">
    <property type="entry name" value="Type I PLP-dependent aspartate aminotransferase-like (Major domain)"/>
    <property type="match status" value="1"/>
</dbReference>
<sequence>MNNRQLFLRHVAQTSDAPLALEITKAQGMYMWDAAGKRIMDLIAGISVCNIGHCHPKVVKAIQDQAQQYMHLLVYGELVQSPQVAFAARLTENLPTALDSVYFTNSGTEAVEGAMKLAKRYTGRTEIIAFKNSYHGSTQGSLSIMGQEEWRNAYRPLLPDIQHLDYNDFSSLEHITARTACVIAETVQAEAGVRPPQQEWLHALREKCSQTGALLVLDEIQCGLGRNGALWGFERFGIVPDVLLLGKALGGGMPLGAFISSRDIMWSLTHNPVLGHITTFGGHPVSCAAGLAALNALLDEDIIPSVKEKEQLFHQYLQHPAIKAVRSQGLLMAIELADFPFNKKVIDECISQGLLTDWFLFAPECLRIAPPLIISKEEIKEACGVIVAALDKMSGQ</sequence>
<comment type="cofactor">
    <cofactor evidence="1">
        <name>pyridoxal 5'-phosphate</name>
        <dbReference type="ChEBI" id="CHEBI:597326"/>
    </cofactor>
</comment>
<keyword evidence="7" id="KW-1185">Reference proteome</keyword>
<reference evidence="6 7" key="1">
    <citation type="submission" date="2016-10" db="EMBL/GenBank/DDBJ databases">
        <authorList>
            <person name="de Groot N.N."/>
        </authorList>
    </citation>
    <scope>NUCLEOTIDE SEQUENCE [LARGE SCALE GENOMIC DNA]</scope>
    <source>
        <strain evidence="6 7">DSM 21039</strain>
    </source>
</reference>
<dbReference type="InterPro" id="IPR015424">
    <property type="entry name" value="PyrdxlP-dep_Trfase"/>
</dbReference>
<dbReference type="InterPro" id="IPR015422">
    <property type="entry name" value="PyrdxlP-dep_Trfase_small"/>
</dbReference>
<dbReference type="OrthoDB" id="730777at2"/>
<dbReference type="InterPro" id="IPR005814">
    <property type="entry name" value="Aminotrans_3"/>
</dbReference>